<proteinExistence type="predicted"/>
<dbReference type="CDD" id="cd01741">
    <property type="entry name" value="GATase1_1"/>
    <property type="match status" value="1"/>
</dbReference>
<evidence type="ECO:0000313" key="2">
    <source>
        <dbReference type="EMBL" id="MFC3264963.1"/>
    </source>
</evidence>
<keyword evidence="2" id="KW-0315">Glutamine amidotransferase</keyword>
<organism evidence="2 3">
    <name type="scientific">Camelimonas abortus</name>
    <dbReference type="NCBI Taxonomy" id="1017184"/>
    <lineage>
        <taxon>Bacteria</taxon>
        <taxon>Pseudomonadati</taxon>
        <taxon>Pseudomonadota</taxon>
        <taxon>Alphaproteobacteria</taxon>
        <taxon>Hyphomicrobiales</taxon>
        <taxon>Chelatococcaceae</taxon>
        <taxon>Camelimonas</taxon>
    </lineage>
</organism>
<name>A0ABV7LBZ6_9HYPH</name>
<dbReference type="SUPFAM" id="SSF52317">
    <property type="entry name" value="Class I glutamine amidotransferase-like"/>
    <property type="match status" value="1"/>
</dbReference>
<keyword evidence="3" id="KW-1185">Reference proteome</keyword>
<accession>A0ABV7LBZ6</accession>
<protein>
    <submittedName>
        <fullName evidence="2">Type 1 glutamine amidotransferase</fullName>
    </submittedName>
</protein>
<evidence type="ECO:0000313" key="3">
    <source>
        <dbReference type="Proteomes" id="UP001595536"/>
    </source>
</evidence>
<comment type="caution">
    <text evidence="2">The sequence shown here is derived from an EMBL/GenBank/DDBJ whole genome shotgun (WGS) entry which is preliminary data.</text>
</comment>
<gene>
    <name evidence="2" type="ORF">ACFOEX_01135</name>
</gene>
<dbReference type="InterPro" id="IPR044992">
    <property type="entry name" value="ChyE-like"/>
</dbReference>
<dbReference type="PROSITE" id="PS51273">
    <property type="entry name" value="GATASE_TYPE_1"/>
    <property type="match status" value="1"/>
</dbReference>
<evidence type="ECO:0000259" key="1">
    <source>
        <dbReference type="Pfam" id="PF00117"/>
    </source>
</evidence>
<dbReference type="InterPro" id="IPR017926">
    <property type="entry name" value="GATASE"/>
</dbReference>
<feature type="domain" description="Glutamine amidotransferase" evidence="1">
    <location>
        <begin position="75"/>
        <end position="191"/>
    </location>
</feature>
<dbReference type="Proteomes" id="UP001595536">
    <property type="component" value="Unassembled WGS sequence"/>
</dbReference>
<dbReference type="Pfam" id="PF00117">
    <property type="entry name" value="GATase"/>
    <property type="match status" value="1"/>
</dbReference>
<dbReference type="PANTHER" id="PTHR42695">
    <property type="entry name" value="GLUTAMINE AMIDOTRANSFERASE YLR126C-RELATED"/>
    <property type="match status" value="1"/>
</dbReference>
<dbReference type="RefSeq" id="WP_376828609.1">
    <property type="nucleotide sequence ID" value="NZ_JBHLWR010000004.1"/>
</dbReference>
<dbReference type="EMBL" id="JBHRUV010000005">
    <property type="protein sequence ID" value="MFC3264963.1"/>
    <property type="molecule type" value="Genomic_DNA"/>
</dbReference>
<sequence>MRLHILELDEVEPEAEARGQRFRDLFVAWLKPALPEARFTSSLIVAGEPLPAPGDHDAFILTGSRHGVYEDLPWMRDVIAFLRAAAAVGAPVAGICFGHQIMAAAHGGEVRKYPGGWNIGRMGHRVAPSARPLFGGRDSLHVLSFHQDQVMRPPQGAEVLLGSERSPCGGLRYRDFPQMSVQFHPEFRPETVRLILRDGADPDIPAQAQRAALASLEEGPLDNDVVAAAFARFFREALRRK</sequence>
<dbReference type="PANTHER" id="PTHR42695:SF5">
    <property type="entry name" value="GLUTAMINE AMIDOTRANSFERASE YLR126C-RELATED"/>
    <property type="match status" value="1"/>
</dbReference>
<reference evidence="3" key="1">
    <citation type="journal article" date="2019" name="Int. J. Syst. Evol. Microbiol.">
        <title>The Global Catalogue of Microorganisms (GCM) 10K type strain sequencing project: providing services to taxonomists for standard genome sequencing and annotation.</title>
        <authorList>
            <consortium name="The Broad Institute Genomics Platform"/>
            <consortium name="The Broad Institute Genome Sequencing Center for Infectious Disease"/>
            <person name="Wu L."/>
            <person name="Ma J."/>
        </authorList>
    </citation>
    <scope>NUCLEOTIDE SEQUENCE [LARGE SCALE GENOMIC DNA]</scope>
    <source>
        <strain evidence="3">CCM 7941</strain>
    </source>
</reference>
<dbReference type="Gene3D" id="3.40.50.880">
    <property type="match status" value="1"/>
</dbReference>
<dbReference type="InterPro" id="IPR029062">
    <property type="entry name" value="Class_I_gatase-like"/>
</dbReference>